<evidence type="ECO:0000313" key="7">
    <source>
        <dbReference type="EMBL" id="KAJ2673202.1"/>
    </source>
</evidence>
<keyword evidence="3" id="KW-0690">Ribosome biogenesis</keyword>
<name>A0A9W8KWQ0_9FUNG</name>
<dbReference type="GO" id="GO:0005737">
    <property type="term" value="C:cytoplasm"/>
    <property type="evidence" value="ECO:0007669"/>
    <property type="project" value="TreeGrafter"/>
</dbReference>
<gene>
    <name evidence="7" type="primary">ENP1</name>
    <name evidence="7" type="ORF">GGI25_004796</name>
</gene>
<sequence length="455" mass="52172">MPKIASKKKMRHDPLHVELRTDGETKTKGRSKYAERDEKRMVKESGEGYVDPKTSKRLMQIAREQQEEIAAEYDSDEESLSERYNDFPEDDDTSETSRRRANGGQDSDDDSDEFDDEEEEIEEYEYEEEELEGEDAAVFEKFMPAAPRERQNLADIIMAKIKEHESVKASAGASSNGTARGDRPTPSGVDPKIVQVYSKIGELLSRYKSGAVPKAFKIIPSIRNWEEILYLTNPDSWTPQATYQATRLFVSNMKPKQAQKFLNLVVLDRARDDIAENKKLNYHLYMSLKKALYKPAAFFKGILFPLCESGTCTLREAVIIGSVLVKVSVPLLHSAAALFQLAEMEYSGPTSVFIRILLDKKYALPYKVVDSLVFHFMRFKQDKRQLPVLWHQSFLVFVQRYKADLTPEQKEVLLSVLKVQYHPEISEEIRREITHSVCRGEMLVPQDSMDVDMKA</sequence>
<dbReference type="AlphaFoldDB" id="A0A9W8KWQ0"/>
<dbReference type="Proteomes" id="UP001151518">
    <property type="component" value="Unassembled WGS sequence"/>
</dbReference>
<proteinExistence type="inferred from homology"/>
<dbReference type="PANTHER" id="PTHR12821">
    <property type="entry name" value="BYSTIN"/>
    <property type="match status" value="1"/>
</dbReference>
<comment type="subcellular location">
    <subcellularLocation>
        <location evidence="1">Nucleus</location>
        <location evidence="1">Nucleolus</location>
    </subcellularLocation>
</comment>
<feature type="region of interest" description="Disordered" evidence="6">
    <location>
        <begin position="1"/>
        <end position="134"/>
    </location>
</feature>
<dbReference type="GO" id="GO:0030515">
    <property type="term" value="F:snoRNA binding"/>
    <property type="evidence" value="ECO:0007669"/>
    <property type="project" value="TreeGrafter"/>
</dbReference>
<organism evidence="7 8">
    <name type="scientific">Coemansia spiralis</name>
    <dbReference type="NCBI Taxonomy" id="417178"/>
    <lineage>
        <taxon>Eukaryota</taxon>
        <taxon>Fungi</taxon>
        <taxon>Fungi incertae sedis</taxon>
        <taxon>Zoopagomycota</taxon>
        <taxon>Kickxellomycotina</taxon>
        <taxon>Kickxellomycetes</taxon>
        <taxon>Kickxellales</taxon>
        <taxon>Kickxellaceae</taxon>
        <taxon>Coemansia</taxon>
    </lineage>
</organism>
<reference evidence="7" key="1">
    <citation type="submission" date="2022-07" db="EMBL/GenBank/DDBJ databases">
        <title>Phylogenomic reconstructions and comparative analyses of Kickxellomycotina fungi.</title>
        <authorList>
            <person name="Reynolds N.K."/>
            <person name="Stajich J.E."/>
            <person name="Barry K."/>
            <person name="Grigoriev I.V."/>
            <person name="Crous P."/>
            <person name="Smith M.E."/>
        </authorList>
    </citation>
    <scope>NUCLEOTIDE SEQUENCE</scope>
    <source>
        <strain evidence="7">NRRL 3115</strain>
    </source>
</reference>
<dbReference type="FunFam" id="1.25.40.480:FF:000001">
    <property type="entry name" value="Bystin (51.6 kD)-like"/>
    <property type="match status" value="1"/>
</dbReference>
<feature type="compositionally biased region" description="Acidic residues" evidence="6">
    <location>
        <begin position="67"/>
        <end position="79"/>
    </location>
</feature>
<evidence type="ECO:0000256" key="5">
    <source>
        <dbReference type="ARBA" id="ARBA00074032"/>
    </source>
</evidence>
<feature type="compositionally biased region" description="Basic residues" evidence="6">
    <location>
        <begin position="1"/>
        <end position="11"/>
    </location>
</feature>
<dbReference type="PANTHER" id="PTHR12821:SF0">
    <property type="entry name" value="BYSTIN"/>
    <property type="match status" value="1"/>
</dbReference>
<dbReference type="InterPro" id="IPR007955">
    <property type="entry name" value="Bystin"/>
</dbReference>
<dbReference type="GO" id="GO:0006364">
    <property type="term" value="P:rRNA processing"/>
    <property type="evidence" value="ECO:0007669"/>
    <property type="project" value="TreeGrafter"/>
</dbReference>
<feature type="compositionally biased region" description="Acidic residues" evidence="6">
    <location>
        <begin position="106"/>
        <end position="134"/>
    </location>
</feature>
<comment type="similarity">
    <text evidence="2">Belongs to the bystin family.</text>
</comment>
<evidence type="ECO:0000256" key="1">
    <source>
        <dbReference type="ARBA" id="ARBA00004604"/>
    </source>
</evidence>
<evidence type="ECO:0000256" key="3">
    <source>
        <dbReference type="ARBA" id="ARBA00022517"/>
    </source>
</evidence>
<protein>
    <recommendedName>
        <fullName evidence="5">Bystin</fullName>
    </recommendedName>
</protein>
<comment type="caution">
    <text evidence="7">The sequence shown here is derived from an EMBL/GenBank/DDBJ whole genome shotgun (WGS) entry which is preliminary data.</text>
</comment>
<feature type="compositionally biased region" description="Basic and acidic residues" evidence="6">
    <location>
        <begin position="12"/>
        <end position="46"/>
    </location>
</feature>
<evidence type="ECO:0000313" key="8">
    <source>
        <dbReference type="Proteomes" id="UP001151518"/>
    </source>
</evidence>
<dbReference type="EMBL" id="JANBTW010000071">
    <property type="protein sequence ID" value="KAJ2673202.1"/>
    <property type="molecule type" value="Genomic_DNA"/>
</dbReference>
<evidence type="ECO:0000256" key="6">
    <source>
        <dbReference type="SAM" id="MobiDB-lite"/>
    </source>
</evidence>
<dbReference type="Pfam" id="PF05291">
    <property type="entry name" value="Bystin"/>
    <property type="match status" value="1"/>
</dbReference>
<dbReference type="GO" id="GO:0030688">
    <property type="term" value="C:preribosome, small subunit precursor"/>
    <property type="evidence" value="ECO:0007669"/>
    <property type="project" value="TreeGrafter"/>
</dbReference>
<keyword evidence="4" id="KW-0539">Nucleus</keyword>
<evidence type="ECO:0000256" key="2">
    <source>
        <dbReference type="ARBA" id="ARBA00007114"/>
    </source>
</evidence>
<evidence type="ECO:0000256" key="4">
    <source>
        <dbReference type="ARBA" id="ARBA00023242"/>
    </source>
</evidence>
<dbReference type="OrthoDB" id="2192561at2759"/>
<dbReference type="GO" id="GO:0005730">
    <property type="term" value="C:nucleolus"/>
    <property type="evidence" value="ECO:0007669"/>
    <property type="project" value="UniProtKB-SubCell"/>
</dbReference>
<feature type="region of interest" description="Disordered" evidence="6">
    <location>
        <begin position="166"/>
        <end position="190"/>
    </location>
</feature>
<accession>A0A9W8KWQ0</accession>